<proteinExistence type="predicted"/>
<dbReference type="PANTHER" id="PTHR39186:SF1">
    <property type="entry name" value="DUF2071 DOMAIN-CONTAINING PROTEIN"/>
    <property type="match status" value="1"/>
</dbReference>
<dbReference type="InterPro" id="IPR018644">
    <property type="entry name" value="DUF2071"/>
</dbReference>
<feature type="region of interest" description="Disordered" evidence="1">
    <location>
        <begin position="1"/>
        <end position="30"/>
    </location>
</feature>
<evidence type="ECO:0000313" key="3">
    <source>
        <dbReference type="Proteomes" id="UP000298154"/>
    </source>
</evidence>
<evidence type="ECO:0000313" key="2">
    <source>
        <dbReference type="EMBL" id="TFD67999.1"/>
    </source>
</evidence>
<dbReference type="Gene3D" id="2.40.400.10">
    <property type="entry name" value="Acetoacetate decarboxylase-like"/>
    <property type="match status" value="1"/>
</dbReference>
<dbReference type="PANTHER" id="PTHR39186">
    <property type="entry name" value="DUF2071 FAMILY PROTEIN"/>
    <property type="match status" value="1"/>
</dbReference>
<comment type="caution">
    <text evidence="2">The sequence shown here is derived from an EMBL/GenBank/DDBJ whole genome shotgun (WGS) entry which is preliminary data.</text>
</comment>
<protein>
    <submittedName>
        <fullName evidence="2">DUF2071 domain-containing protein</fullName>
    </submittedName>
</protein>
<dbReference type="OrthoDB" id="150993at2"/>
<dbReference type="EMBL" id="SOHK01000007">
    <property type="protein sequence ID" value="TFD67999.1"/>
    <property type="molecule type" value="Genomic_DNA"/>
</dbReference>
<dbReference type="Proteomes" id="UP000298154">
    <property type="component" value="Unassembled WGS sequence"/>
</dbReference>
<reference evidence="2 3" key="1">
    <citation type="submission" date="2019-03" db="EMBL/GenBank/DDBJ databases">
        <title>Genomics of glacier-inhabiting Cryobacterium strains.</title>
        <authorList>
            <person name="Liu Q."/>
            <person name="Xin Y.-H."/>
        </authorList>
    </citation>
    <scope>NUCLEOTIDE SEQUENCE [LARGE SCALE GENOMIC DNA]</scope>
    <source>
        <strain evidence="2 3">Sr36</strain>
    </source>
</reference>
<keyword evidence="3" id="KW-1185">Reference proteome</keyword>
<dbReference type="SUPFAM" id="SSF160104">
    <property type="entry name" value="Acetoacetate decarboxylase-like"/>
    <property type="match status" value="1"/>
</dbReference>
<dbReference type="Pfam" id="PF09844">
    <property type="entry name" value="DUF2071"/>
    <property type="match status" value="1"/>
</dbReference>
<dbReference type="AlphaFoldDB" id="A0A4R9AR07"/>
<gene>
    <name evidence="2" type="ORF">E3T47_05245</name>
</gene>
<evidence type="ECO:0000256" key="1">
    <source>
        <dbReference type="SAM" id="MobiDB-lite"/>
    </source>
</evidence>
<accession>A0A4R9AR07</accession>
<sequence length="293" mass="32294">MSPSSCLHRSPPRLLGRPSRRPAFQGDQQARALPSDYREGEILKIPGEEVVTNAEAYPISAIAPPLAGRAVASQRWSHLVFLHWRVDAALVAPLLPAGLVPDEYDGSSWVGLIPFVLDRATVLGSPPIPYFGSFVEVNVRLYAVDVQGRRGVVFVSLEASRLAAVLAARSLFSLPYVWSRTRLQVDSGTYRYTSTRHRNRRLHTDILARPGSVAVTDDPLADFLTARWALFTNIRGRTVHLRNHHDPWPVLRAELLSIDDTLLAAAGFVGLADRAPDSVLYSTGVTTWFGRGD</sequence>
<dbReference type="InterPro" id="IPR023375">
    <property type="entry name" value="ADC_dom_sf"/>
</dbReference>
<organism evidence="2 3">
    <name type="scientific">Cryobacterium ruanii</name>
    <dbReference type="NCBI Taxonomy" id="1259197"/>
    <lineage>
        <taxon>Bacteria</taxon>
        <taxon>Bacillati</taxon>
        <taxon>Actinomycetota</taxon>
        <taxon>Actinomycetes</taxon>
        <taxon>Micrococcales</taxon>
        <taxon>Microbacteriaceae</taxon>
        <taxon>Cryobacterium</taxon>
    </lineage>
</organism>
<name>A0A4R9AR07_9MICO</name>